<dbReference type="Proteomes" id="UP000007486">
    <property type="component" value="Chromosome"/>
</dbReference>
<proteinExistence type="predicted"/>
<accession>F0R4W4</accession>
<protein>
    <submittedName>
        <fullName evidence="1">Uncharacterized protein</fullName>
    </submittedName>
</protein>
<keyword evidence="2" id="KW-1185">Reference proteome</keyword>
<sequence>MIFFNIVKNDMNPYCLKIGIVTPFLQVKFYLKTI</sequence>
<reference evidence="1 2" key="1">
    <citation type="journal article" date="2011" name="Stand. Genomic Sci.">
        <title>Complete genome sequence of Bacteroides salanitronis type strain (BL78).</title>
        <authorList>
            <person name="Gronow S."/>
            <person name="Held B."/>
            <person name="Lucas S."/>
            <person name="Lapidus A."/>
            <person name="Del Rio T.G."/>
            <person name="Nolan M."/>
            <person name="Tice H."/>
            <person name="Deshpande S."/>
            <person name="Cheng J.F."/>
            <person name="Pitluck S."/>
            <person name="Liolios K."/>
            <person name="Pagani I."/>
            <person name="Ivanova N."/>
            <person name="Mavromatis K."/>
            <person name="Pati A."/>
            <person name="Tapia R."/>
            <person name="Han C."/>
            <person name="Goodwin L."/>
            <person name="Chen A."/>
            <person name="Palaniappan K."/>
            <person name="Land M."/>
            <person name="Hauser L."/>
            <person name="Chang Y.J."/>
            <person name="Jeffries C.D."/>
            <person name="Brambilla E.M."/>
            <person name="Rohde M."/>
            <person name="Goker M."/>
            <person name="Detter J.C."/>
            <person name="Woyke T."/>
            <person name="Bristow J."/>
            <person name="Markowitz V."/>
            <person name="Hugenholtz P."/>
            <person name="Kyrpides N.C."/>
            <person name="Klenk H.P."/>
            <person name="Eisen J.A."/>
        </authorList>
    </citation>
    <scope>NUCLEOTIDE SEQUENCE [LARGE SCALE GENOMIC DNA]</scope>
    <source>
        <strain evidence="1 2">DSM 18170</strain>
    </source>
</reference>
<name>F0R4W4_PHOSB</name>
<dbReference type="KEGG" id="bsa:Bacsa_2156"/>
<evidence type="ECO:0000313" key="1">
    <source>
        <dbReference type="EMBL" id="ADY36711.1"/>
    </source>
</evidence>
<gene>
    <name evidence="1" type="ordered locus">Bacsa_2156</name>
</gene>
<dbReference type="EMBL" id="CP002530">
    <property type="protein sequence ID" value="ADY36711.1"/>
    <property type="molecule type" value="Genomic_DNA"/>
</dbReference>
<dbReference type="AlphaFoldDB" id="F0R4W4"/>
<dbReference type="HOGENOM" id="CLU_3372126_0_0_10"/>
<evidence type="ECO:0000313" key="2">
    <source>
        <dbReference type="Proteomes" id="UP000007486"/>
    </source>
</evidence>
<organism evidence="1 2">
    <name type="scientific">Phocaeicola salanitronis (strain DSM 18170 / JCM 13657 / CCUG 60908 / BL78)</name>
    <name type="common">Bacteroides salanitronis</name>
    <dbReference type="NCBI Taxonomy" id="667015"/>
    <lineage>
        <taxon>Bacteria</taxon>
        <taxon>Pseudomonadati</taxon>
        <taxon>Bacteroidota</taxon>
        <taxon>Bacteroidia</taxon>
        <taxon>Bacteroidales</taxon>
        <taxon>Bacteroidaceae</taxon>
        <taxon>Phocaeicola</taxon>
    </lineage>
</organism>